<evidence type="ECO:0000313" key="2">
    <source>
        <dbReference type="Proteomes" id="UP000283878"/>
    </source>
</evidence>
<dbReference type="AlphaFoldDB" id="A0AAX1XS08"/>
<reference evidence="1 2" key="1">
    <citation type="journal article" date="2018" name="AMB Express">
        <title>Occurrence and significance of pathogenicity and fitness islands in environmental vibrios.</title>
        <authorList>
            <person name="Klein S."/>
            <person name="Pipes S."/>
            <person name="Lovell C.R."/>
        </authorList>
    </citation>
    <scope>NUCLEOTIDE SEQUENCE [LARGE SCALE GENOMIC DNA]</scope>
    <source>
        <strain evidence="1 2">JBS-8-11-1</strain>
    </source>
</reference>
<protein>
    <submittedName>
        <fullName evidence="1">Uncharacterized protein</fullName>
    </submittedName>
</protein>
<gene>
    <name evidence="1" type="ORF">CYQ91_06640</name>
</gene>
<name>A0AAX1XS08_9VIBR</name>
<organism evidence="1 2">
    <name type="scientific">Vibrio diabolicus</name>
    <dbReference type="NCBI Taxonomy" id="50719"/>
    <lineage>
        <taxon>Bacteria</taxon>
        <taxon>Pseudomonadati</taxon>
        <taxon>Pseudomonadota</taxon>
        <taxon>Gammaproteobacteria</taxon>
        <taxon>Vibrionales</taxon>
        <taxon>Vibrionaceae</taxon>
        <taxon>Vibrio</taxon>
        <taxon>Vibrio diabolicus subgroup</taxon>
    </lineage>
</organism>
<evidence type="ECO:0000313" key="1">
    <source>
        <dbReference type="EMBL" id="RPB41994.1"/>
    </source>
</evidence>
<sequence length="77" mass="8863">MLWINITINHADSRAVYQASNTIICDFDVMNNTNSISIAHILFNVWSEGVLSINYSFMIDMKPIGKRYLQTARSQHE</sequence>
<proteinExistence type="predicted"/>
<dbReference type="EMBL" id="PKPZ01000003">
    <property type="protein sequence ID" value="RPB41994.1"/>
    <property type="molecule type" value="Genomic_DNA"/>
</dbReference>
<dbReference type="Proteomes" id="UP000283878">
    <property type="component" value="Unassembled WGS sequence"/>
</dbReference>
<accession>A0AAX1XS08</accession>
<comment type="caution">
    <text evidence="1">The sequence shown here is derived from an EMBL/GenBank/DDBJ whole genome shotgun (WGS) entry which is preliminary data.</text>
</comment>